<evidence type="ECO:0000256" key="2">
    <source>
        <dbReference type="SAM" id="MobiDB-lite"/>
    </source>
</evidence>
<gene>
    <name evidence="3" type="ORF">STCU_09099</name>
</gene>
<feature type="region of interest" description="Disordered" evidence="2">
    <location>
        <begin position="219"/>
        <end position="239"/>
    </location>
</feature>
<feature type="coiled-coil region" evidence="1">
    <location>
        <begin position="15"/>
        <end position="66"/>
    </location>
</feature>
<dbReference type="OrthoDB" id="245401at2759"/>
<accession>S9TUK4</accession>
<comment type="caution">
    <text evidence="3">The sequence shown here is derived from an EMBL/GenBank/DDBJ whole genome shotgun (WGS) entry which is preliminary data.</text>
</comment>
<keyword evidence="1" id="KW-0175">Coiled coil</keyword>
<organism evidence="3 4">
    <name type="scientific">Strigomonas culicis</name>
    <dbReference type="NCBI Taxonomy" id="28005"/>
    <lineage>
        <taxon>Eukaryota</taxon>
        <taxon>Discoba</taxon>
        <taxon>Euglenozoa</taxon>
        <taxon>Kinetoplastea</taxon>
        <taxon>Metakinetoplastina</taxon>
        <taxon>Trypanosomatida</taxon>
        <taxon>Trypanosomatidae</taxon>
        <taxon>Strigomonadinae</taxon>
        <taxon>Strigomonas</taxon>
    </lineage>
</organism>
<reference evidence="3 4" key="1">
    <citation type="journal article" date="2013" name="PLoS ONE">
        <title>Predicting the Proteins of Angomonas deanei, Strigomonas culicis and Their Respective Endosymbionts Reveals New Aspects of the Trypanosomatidae Family.</title>
        <authorList>
            <person name="Motta M.C."/>
            <person name="Martins A.C."/>
            <person name="de Souza S.S."/>
            <person name="Catta-Preta C.M."/>
            <person name="Silva R."/>
            <person name="Klein C.C."/>
            <person name="de Almeida L.G."/>
            <person name="de Lima Cunha O."/>
            <person name="Ciapina L.P."/>
            <person name="Brocchi M."/>
            <person name="Colabardini A.C."/>
            <person name="de Araujo Lima B."/>
            <person name="Machado C.R."/>
            <person name="de Almeida Soares C.M."/>
            <person name="Probst C.M."/>
            <person name="de Menezes C.B."/>
            <person name="Thompson C.E."/>
            <person name="Bartholomeu D.C."/>
            <person name="Gradia D.F."/>
            <person name="Pavoni D.P."/>
            <person name="Grisard E.C."/>
            <person name="Fantinatti-Garboggini F."/>
            <person name="Marchini F.K."/>
            <person name="Rodrigues-Luiz G.F."/>
            <person name="Wagner G."/>
            <person name="Goldman G.H."/>
            <person name="Fietto J.L."/>
            <person name="Elias M.C."/>
            <person name="Goldman M.H."/>
            <person name="Sagot M.F."/>
            <person name="Pereira M."/>
            <person name="Stoco P.H."/>
            <person name="de Mendonca-Neto R.P."/>
            <person name="Teixeira S.M."/>
            <person name="Maciel T.E."/>
            <person name="de Oliveira Mendes T.A."/>
            <person name="Urmenyi T.P."/>
            <person name="de Souza W."/>
            <person name="Schenkman S."/>
            <person name="de Vasconcelos A.T."/>
        </authorList>
    </citation>
    <scope>NUCLEOTIDE SEQUENCE [LARGE SCALE GENOMIC DNA]</scope>
</reference>
<name>S9TUK4_9TRYP</name>
<keyword evidence="4" id="KW-1185">Reference proteome</keyword>
<sequence>MEDADLRNTPRDVRLREYNEFLAQLEEMLQLLDDADDLQDEGEATLREAEEKITALASSLNAEEQVQLTPGLAMDRATRAPQWTAQAPYEVHFDGKRWYPCVVTARVAPESTLHRQQYRAVILGYADQVEEVLYEELRPWQAAASPEALRSGAGCHAIHPERHLYAPATVERLALNGNVVVSFTGAEGAREEREVCLSHVMPGDLKCYAALKKQPKRSAEELKAERLHAKRERAEEKRLMKADKIAQDANDWQDLMSDMGFDPPKKKKKF</sequence>
<proteinExistence type="predicted"/>
<dbReference type="Proteomes" id="UP000015354">
    <property type="component" value="Unassembled WGS sequence"/>
</dbReference>
<evidence type="ECO:0000313" key="3">
    <source>
        <dbReference type="EMBL" id="EPY20228.1"/>
    </source>
</evidence>
<dbReference type="AlphaFoldDB" id="S9TUK4"/>
<dbReference type="EMBL" id="ATMH01009099">
    <property type="protein sequence ID" value="EPY20228.1"/>
    <property type="molecule type" value="Genomic_DNA"/>
</dbReference>
<evidence type="ECO:0000256" key="1">
    <source>
        <dbReference type="SAM" id="Coils"/>
    </source>
</evidence>
<evidence type="ECO:0000313" key="4">
    <source>
        <dbReference type="Proteomes" id="UP000015354"/>
    </source>
</evidence>
<protein>
    <submittedName>
        <fullName evidence="3">Uncharacterized protein</fullName>
    </submittedName>
</protein>